<evidence type="ECO:0000313" key="1">
    <source>
        <dbReference type="EMBL" id="CPR19591.1"/>
    </source>
</evidence>
<proteinExistence type="predicted"/>
<gene>
    <name evidence="1" type="ORF">BN1221_03845</name>
</gene>
<accession>A0A0G4K058</accession>
<dbReference type="AlphaFoldDB" id="A0A0G4K058"/>
<dbReference type="EMBL" id="CGIG01000001">
    <property type="protein sequence ID" value="CPR19591.1"/>
    <property type="molecule type" value="Genomic_DNA"/>
</dbReference>
<reference evidence="2" key="1">
    <citation type="submission" date="2015-01" db="EMBL/GenBank/DDBJ databases">
        <authorList>
            <person name="Paterson Steve"/>
        </authorList>
    </citation>
    <scope>NUCLEOTIDE SEQUENCE [LARGE SCALE GENOMIC DNA]</scope>
    <source>
        <strain evidence="2">OBR1</strain>
    </source>
</reference>
<sequence length="177" mass="19262">MPCGCLTPCGTRERNPNSSEPSIYGEPSTFVYAQGLSGNGILRGLRRGNVYIERGCGLDFSINEGTALSGDDVGGGMVDYRLTVADTARRYIAECIVDGECIASYPLGRQSVRFSVDLSRRAWARIDIRRVGDDAGRSHLRAEPGARDAGGYADESVSVSRQPLCRRVYRLAGDEYE</sequence>
<organism evidence="1 2">
    <name type="scientific">Brenneria goodwinii</name>
    <dbReference type="NCBI Taxonomy" id="1109412"/>
    <lineage>
        <taxon>Bacteria</taxon>
        <taxon>Pseudomonadati</taxon>
        <taxon>Pseudomonadota</taxon>
        <taxon>Gammaproteobacteria</taxon>
        <taxon>Enterobacterales</taxon>
        <taxon>Pectobacteriaceae</taxon>
        <taxon>Brenneria</taxon>
    </lineage>
</organism>
<keyword evidence="2" id="KW-1185">Reference proteome</keyword>
<dbReference type="Proteomes" id="UP000044377">
    <property type="component" value="Unassembled WGS sequence"/>
</dbReference>
<protein>
    <submittedName>
        <fullName evidence="1">Putative secreted protein</fullName>
    </submittedName>
</protein>
<name>A0A0G4K058_9GAMM</name>
<dbReference type="OrthoDB" id="9804333at2"/>
<dbReference type="STRING" id="1109412.BN1221_03845"/>
<evidence type="ECO:0000313" key="2">
    <source>
        <dbReference type="Proteomes" id="UP000044377"/>
    </source>
</evidence>